<dbReference type="AlphaFoldDB" id="A0A0P7HE88"/>
<keyword evidence="11" id="KW-1185">Reference proteome</keyword>
<evidence type="ECO:0000256" key="5">
    <source>
        <dbReference type="ARBA" id="ARBA00022970"/>
    </source>
</evidence>
<keyword evidence="6 9" id="KW-1133">Transmembrane helix</keyword>
<dbReference type="PANTHER" id="PTHR11795:SF442">
    <property type="entry name" value="ABC TRANSPORTER ATP-BINDING PROTEIN"/>
    <property type="match status" value="1"/>
</dbReference>
<evidence type="ECO:0000256" key="4">
    <source>
        <dbReference type="ARBA" id="ARBA00022692"/>
    </source>
</evidence>
<feature type="transmembrane region" description="Helical" evidence="9">
    <location>
        <begin position="416"/>
        <end position="435"/>
    </location>
</feature>
<reference evidence="11" key="1">
    <citation type="submission" date="2013-11" db="EMBL/GenBank/DDBJ databases">
        <authorList>
            <person name="Hoang H.T."/>
            <person name="Killian M.L."/>
            <person name="Madson D.M."/>
            <person name="Arruda P.H.E."/>
            <person name="Sun D."/>
            <person name="Schwartz K.J."/>
            <person name="Yoon K."/>
        </authorList>
    </citation>
    <scope>NUCLEOTIDE SEQUENCE [LARGE SCALE GENOMIC DNA]</scope>
    <source>
        <strain evidence="11">CDK2</strain>
    </source>
</reference>
<dbReference type="GO" id="GO:0022857">
    <property type="term" value="F:transmembrane transporter activity"/>
    <property type="evidence" value="ECO:0007669"/>
    <property type="project" value="InterPro"/>
</dbReference>
<evidence type="ECO:0000256" key="6">
    <source>
        <dbReference type="ARBA" id="ARBA00022989"/>
    </source>
</evidence>
<name>A0A0P7HE88_9EURY</name>
<evidence type="ECO:0000256" key="8">
    <source>
        <dbReference type="ARBA" id="ARBA00037998"/>
    </source>
</evidence>
<dbReference type="STRING" id="699431.SY89_02753"/>
<feature type="transmembrane region" description="Helical" evidence="9">
    <location>
        <begin position="34"/>
        <end position="54"/>
    </location>
</feature>
<keyword evidence="4 9" id="KW-0812">Transmembrane</keyword>
<keyword evidence="3" id="KW-1003">Cell membrane</keyword>
<accession>A0A0P7HE88</accession>
<comment type="subcellular location">
    <subcellularLocation>
        <location evidence="1">Cell membrane</location>
        <topology evidence="1">Multi-pass membrane protein</topology>
    </subcellularLocation>
</comment>
<organism evidence="10 11">
    <name type="scientific">Halolamina pelagica</name>
    <dbReference type="NCBI Taxonomy" id="699431"/>
    <lineage>
        <taxon>Archaea</taxon>
        <taxon>Methanobacteriati</taxon>
        <taxon>Methanobacteriota</taxon>
        <taxon>Stenosarchaea group</taxon>
        <taxon>Halobacteria</taxon>
        <taxon>Halobacteriales</taxon>
        <taxon>Haloferacaceae</taxon>
    </lineage>
</organism>
<gene>
    <name evidence="10" type="ORF">SY89_02753</name>
</gene>
<evidence type="ECO:0000256" key="3">
    <source>
        <dbReference type="ARBA" id="ARBA00022475"/>
    </source>
</evidence>
<feature type="transmembrane region" description="Helical" evidence="9">
    <location>
        <begin position="468"/>
        <end position="491"/>
    </location>
</feature>
<evidence type="ECO:0000256" key="7">
    <source>
        <dbReference type="ARBA" id="ARBA00023136"/>
    </source>
</evidence>
<dbReference type="Pfam" id="PF02653">
    <property type="entry name" value="BPD_transp_2"/>
    <property type="match status" value="2"/>
</dbReference>
<dbReference type="EMBL" id="LGUC01000001">
    <property type="protein sequence ID" value="KPN31996.1"/>
    <property type="molecule type" value="Genomic_DNA"/>
</dbReference>
<dbReference type="PATRIC" id="fig|699431.3.peg.2815"/>
<evidence type="ECO:0000256" key="1">
    <source>
        <dbReference type="ARBA" id="ARBA00004651"/>
    </source>
</evidence>
<evidence type="ECO:0000313" key="11">
    <source>
        <dbReference type="Proteomes" id="UP000050535"/>
    </source>
</evidence>
<feature type="transmembrane region" description="Helical" evidence="9">
    <location>
        <begin position="305"/>
        <end position="323"/>
    </location>
</feature>
<feature type="transmembrane region" description="Helical" evidence="9">
    <location>
        <begin position="376"/>
        <end position="396"/>
    </location>
</feature>
<keyword evidence="5" id="KW-0029">Amino-acid transport</keyword>
<evidence type="ECO:0000256" key="9">
    <source>
        <dbReference type="SAM" id="Phobius"/>
    </source>
</evidence>
<protein>
    <submittedName>
        <fullName evidence="10">Branched-chain amino acid transporter permease subunit LivH</fullName>
    </submittedName>
</protein>
<feature type="transmembrane region" description="Helical" evidence="9">
    <location>
        <begin position="125"/>
        <end position="148"/>
    </location>
</feature>
<feature type="transmembrane region" description="Helical" evidence="9">
    <location>
        <begin position="61"/>
        <end position="81"/>
    </location>
</feature>
<comment type="similarity">
    <text evidence="8">Belongs to the binding-protein-dependent transport system permease family. LivHM subfamily.</text>
</comment>
<keyword evidence="2" id="KW-0813">Transport</keyword>
<dbReference type="CDD" id="cd06582">
    <property type="entry name" value="TM_PBP1_LivH_like"/>
    <property type="match status" value="1"/>
</dbReference>
<dbReference type="InterPro" id="IPR052157">
    <property type="entry name" value="BCAA_transport_permease"/>
</dbReference>
<dbReference type="Proteomes" id="UP000050535">
    <property type="component" value="Unassembled WGS sequence"/>
</dbReference>
<keyword evidence="7 9" id="KW-0472">Membrane</keyword>
<feature type="transmembrane region" description="Helical" evidence="9">
    <location>
        <begin position="227"/>
        <end position="248"/>
    </location>
</feature>
<proteinExistence type="inferred from homology"/>
<dbReference type="InterPro" id="IPR001851">
    <property type="entry name" value="ABC_transp_permease"/>
</dbReference>
<feature type="transmembrane region" description="Helical" evidence="9">
    <location>
        <begin position="181"/>
        <end position="198"/>
    </location>
</feature>
<comment type="caution">
    <text evidence="10">The sequence shown here is derived from an EMBL/GenBank/DDBJ whole genome shotgun (WGS) entry which is preliminary data.</text>
</comment>
<evidence type="ECO:0000313" key="10">
    <source>
        <dbReference type="EMBL" id="KPN31996.1"/>
    </source>
</evidence>
<feature type="transmembrane region" description="Helical" evidence="9">
    <location>
        <begin position="442"/>
        <end position="462"/>
    </location>
</feature>
<dbReference type="GO" id="GO:0006865">
    <property type="term" value="P:amino acid transport"/>
    <property type="evidence" value="ECO:0007669"/>
    <property type="project" value="UniProtKB-KW"/>
</dbReference>
<sequence>MTGGVLAPLFVDALGEFFRPGTLSEVFLNGLSKAALYAMIASGLTLVFGLLGVLNFAHGSFTMLGAYLGGLVMVVLVGSATGDLARVLFFLIGTLLVFAAIGALGGAVEVGLIRQLYDRPPIYQILLTFGLALVLDELARIVVAFYGLQPVTDWRDALGTKPAFMAENIEFAGLTVGPLDLFQIAFGTITIGAVWLFLTRTRYGMVVRAGSEDDEMTAALGIDVNRVFTTVFALGSAIAGVAGMLLMWDPVWGASLPLAHETLLPAFVVVIVGGLGTFRGTVVAAGLVGMVDATMTWWFQNAITFTGLPEMMIFLVLVLTLIVRPQGLFGVEEVGAISDSASDAVDGVDPAVPEEDTIAAASGTEWWRRYLRDHTAHALVVAALALYPFVYALLVASPLGTEAETLLPRVDTMVGVFYFGLFAMSFDFVSGYTGYLSFGHAIFYGTGAYFVVLAANGQVPLLAPGTPFMLMLLLAGLLAVVIALAIGALSFRLSGCTSR</sequence>
<feature type="transmembrane region" description="Helical" evidence="9">
    <location>
        <begin position="87"/>
        <end position="113"/>
    </location>
</feature>
<evidence type="ECO:0000256" key="2">
    <source>
        <dbReference type="ARBA" id="ARBA00022448"/>
    </source>
</evidence>
<dbReference type="PANTHER" id="PTHR11795">
    <property type="entry name" value="BRANCHED-CHAIN AMINO ACID TRANSPORT SYSTEM PERMEASE PROTEIN LIVH"/>
    <property type="match status" value="1"/>
</dbReference>
<dbReference type="GO" id="GO:0005886">
    <property type="term" value="C:plasma membrane"/>
    <property type="evidence" value="ECO:0007669"/>
    <property type="project" value="UniProtKB-SubCell"/>
</dbReference>